<evidence type="ECO:0000256" key="2">
    <source>
        <dbReference type="SAM" id="SignalP"/>
    </source>
</evidence>
<dbReference type="Proteomes" id="UP000309668">
    <property type="component" value="Unassembled WGS sequence"/>
</dbReference>
<gene>
    <name evidence="4" type="ORF">FEV51_01015</name>
</gene>
<keyword evidence="1" id="KW-0378">Hydrolase</keyword>
<protein>
    <submittedName>
        <fullName evidence="4">S9 family peptidase</fullName>
    </submittedName>
</protein>
<dbReference type="EMBL" id="VCAO01000001">
    <property type="protein sequence ID" value="TMM50462.1"/>
    <property type="molecule type" value="Genomic_DNA"/>
</dbReference>
<sequence length="667" mass="71422">MNKFLTGVAGAALLSLPMASPLSAQSVSDDASVFGARESVRAASLSPSGNQLVYIASADDQGEAVYVVDLATAGAKPKRIMLFTEPMADLTGCSWATETQLVCRAYISVRDASIGEYLGVTRMFSVNSDGSDLKVLEGRRSMRALDDVFNGGSVIALDMPGEDGKVLMTRTYVKEASNNTRLANDKEGLGVVAIDLKDGSETAVETPDKNAIRYVADDTGQVRLKATQMRGASGYSEDEIGYFYRTPNSKKWEQLSRLELNAGSNLGFQPVAVDAKTNVAYGFEDGTDGFTKLYSVSLDGAMTRTPIVVRSDADVDQMLLIGRQRRAVGASFATEKRQIEYFDPDLKALAASLSEALPNHPLINIIGASSDESKLLIAASSDVDPGMLYLFDRAARALNPLLPLREAADGKAMGAMQPISYPAADGTMIPGYLTLPPGSDGKNLRAIVMPHGGPSSRDEWGFDWLVQYFAARGFAVLQPNFRGSSGYGAKWFGRNGFQAWRTAIGDVNDGARWLVSQGLAKPNGLAAVGWSYGGYAALQSQALDPGLFGAIVAIAPVTDLAKLVEDSRKFSNYRLVENFVGKGDHVTAGSPAQNAASFSAPVLLFHGTADQNVDIEQSRIMAKALEKAGKKVELVEYDDFEHDLDSKSVRANMLGKIDAFLRAELGN</sequence>
<dbReference type="InterPro" id="IPR001375">
    <property type="entry name" value="Peptidase_S9_cat"/>
</dbReference>
<keyword evidence="5" id="KW-1185">Reference proteome</keyword>
<feature type="signal peptide" evidence="2">
    <location>
        <begin position="1"/>
        <end position="24"/>
    </location>
</feature>
<proteinExistence type="predicted"/>
<dbReference type="Pfam" id="PF00326">
    <property type="entry name" value="Peptidase_S9"/>
    <property type="match status" value="1"/>
</dbReference>
<dbReference type="GO" id="GO:0006508">
    <property type="term" value="P:proteolysis"/>
    <property type="evidence" value="ECO:0007669"/>
    <property type="project" value="InterPro"/>
</dbReference>
<feature type="chain" id="PRO_5024301813" evidence="2">
    <location>
        <begin position="25"/>
        <end position="667"/>
    </location>
</feature>
<reference evidence="4 5" key="1">
    <citation type="submission" date="2019-05" db="EMBL/GenBank/DDBJ databases">
        <title>Erythrobacter marisflavi sp. nov., isolated from isolated from water of an estuary environment.</title>
        <authorList>
            <person name="Yoon J.-H."/>
        </authorList>
    </citation>
    <scope>NUCLEOTIDE SEQUENCE [LARGE SCALE GENOMIC DNA]</scope>
    <source>
        <strain evidence="4 5">KEM-5</strain>
    </source>
</reference>
<name>A0A5S3PA99_9SPHN</name>
<dbReference type="OrthoDB" id="1094230at2"/>
<dbReference type="PANTHER" id="PTHR42776:SF27">
    <property type="entry name" value="DIPEPTIDYL PEPTIDASE FAMILY MEMBER 6"/>
    <property type="match status" value="1"/>
</dbReference>
<evidence type="ECO:0000313" key="4">
    <source>
        <dbReference type="EMBL" id="TMM50462.1"/>
    </source>
</evidence>
<evidence type="ECO:0000256" key="1">
    <source>
        <dbReference type="ARBA" id="ARBA00022801"/>
    </source>
</evidence>
<keyword evidence="2" id="KW-0732">Signal</keyword>
<accession>A0A5S3PA99</accession>
<dbReference type="Gene3D" id="3.40.50.1820">
    <property type="entry name" value="alpha/beta hydrolase"/>
    <property type="match status" value="1"/>
</dbReference>
<dbReference type="SUPFAM" id="SSF82171">
    <property type="entry name" value="DPP6 N-terminal domain-like"/>
    <property type="match status" value="1"/>
</dbReference>
<comment type="caution">
    <text evidence="4">The sequence shown here is derived from an EMBL/GenBank/DDBJ whole genome shotgun (WGS) entry which is preliminary data.</text>
</comment>
<organism evidence="4 5">
    <name type="scientific">Qipengyuania marisflavi</name>
    <dbReference type="NCBI Taxonomy" id="2486356"/>
    <lineage>
        <taxon>Bacteria</taxon>
        <taxon>Pseudomonadati</taxon>
        <taxon>Pseudomonadota</taxon>
        <taxon>Alphaproteobacteria</taxon>
        <taxon>Sphingomonadales</taxon>
        <taxon>Erythrobacteraceae</taxon>
        <taxon>Qipengyuania</taxon>
    </lineage>
</organism>
<dbReference type="InterPro" id="IPR029058">
    <property type="entry name" value="AB_hydrolase_fold"/>
</dbReference>
<evidence type="ECO:0000313" key="5">
    <source>
        <dbReference type="Proteomes" id="UP000309668"/>
    </source>
</evidence>
<dbReference type="SUPFAM" id="SSF53474">
    <property type="entry name" value="alpha/beta-Hydrolases"/>
    <property type="match status" value="1"/>
</dbReference>
<dbReference type="PANTHER" id="PTHR42776">
    <property type="entry name" value="SERINE PEPTIDASE S9 FAMILY MEMBER"/>
    <property type="match status" value="1"/>
</dbReference>
<evidence type="ECO:0000259" key="3">
    <source>
        <dbReference type="Pfam" id="PF00326"/>
    </source>
</evidence>
<feature type="domain" description="Peptidase S9 prolyl oligopeptidase catalytic" evidence="3">
    <location>
        <begin position="460"/>
        <end position="666"/>
    </location>
</feature>
<dbReference type="GO" id="GO:0004252">
    <property type="term" value="F:serine-type endopeptidase activity"/>
    <property type="evidence" value="ECO:0007669"/>
    <property type="project" value="TreeGrafter"/>
</dbReference>
<dbReference type="AlphaFoldDB" id="A0A5S3PA99"/>